<dbReference type="AlphaFoldDB" id="A0A1S1MXV6"/>
<dbReference type="RefSeq" id="WP_070984023.1">
    <property type="nucleotide sequence ID" value="NZ_MKJU01000022.1"/>
</dbReference>
<protein>
    <submittedName>
        <fullName evidence="1">Uncharacterized protein</fullName>
    </submittedName>
</protein>
<dbReference type="InterPro" id="IPR009050">
    <property type="entry name" value="Globin-like_sf"/>
</dbReference>
<dbReference type="GO" id="GO:0020037">
    <property type="term" value="F:heme binding"/>
    <property type="evidence" value="ECO:0007669"/>
    <property type="project" value="InterPro"/>
</dbReference>
<dbReference type="GO" id="GO:0019825">
    <property type="term" value="F:oxygen binding"/>
    <property type="evidence" value="ECO:0007669"/>
    <property type="project" value="InterPro"/>
</dbReference>
<dbReference type="OrthoDB" id="6291969at2"/>
<name>A0A1S1MXV6_9GAMM</name>
<organism evidence="1 2">
    <name type="scientific">Pseudoalteromonas amylolytica</name>
    <dbReference type="NCBI Taxonomy" id="1859457"/>
    <lineage>
        <taxon>Bacteria</taxon>
        <taxon>Pseudomonadati</taxon>
        <taxon>Pseudomonadota</taxon>
        <taxon>Gammaproteobacteria</taxon>
        <taxon>Alteromonadales</taxon>
        <taxon>Pseudoalteromonadaceae</taxon>
        <taxon>Pseudoalteromonas</taxon>
    </lineage>
</organism>
<comment type="caution">
    <text evidence="1">The sequence shown here is derived from an EMBL/GenBank/DDBJ whole genome shotgun (WGS) entry which is preliminary data.</text>
</comment>
<dbReference type="SUPFAM" id="SSF46458">
    <property type="entry name" value="Globin-like"/>
    <property type="match status" value="1"/>
</dbReference>
<proteinExistence type="predicted"/>
<evidence type="ECO:0000313" key="2">
    <source>
        <dbReference type="Proteomes" id="UP000179786"/>
    </source>
</evidence>
<gene>
    <name evidence="1" type="ORF">BET10_07835</name>
</gene>
<evidence type="ECO:0000313" key="1">
    <source>
        <dbReference type="EMBL" id="OHU92220.1"/>
    </source>
</evidence>
<dbReference type="STRING" id="1859457.BET10_07835"/>
<reference evidence="1 2" key="1">
    <citation type="submission" date="2016-09" db="EMBL/GenBank/DDBJ databases">
        <title>Pseudoalteromonas amylolytica sp. nov., isolated from the surface seawater.</title>
        <authorList>
            <person name="Wu Y.-H."/>
            <person name="Cheng H."/>
            <person name="Jin X.-B."/>
            <person name="Wang C.-S."/>
            <person name="Xu X.-W."/>
        </authorList>
    </citation>
    <scope>NUCLEOTIDE SEQUENCE [LARGE SCALE GENOMIC DNA]</scope>
    <source>
        <strain evidence="1 2">JW1</strain>
    </source>
</reference>
<accession>A0A1S1MXV6</accession>
<dbReference type="EMBL" id="MKJU01000022">
    <property type="protein sequence ID" value="OHU92220.1"/>
    <property type="molecule type" value="Genomic_DNA"/>
</dbReference>
<dbReference type="Gene3D" id="1.10.490.10">
    <property type="entry name" value="Globins"/>
    <property type="match status" value="1"/>
</dbReference>
<keyword evidence="2" id="KW-1185">Reference proteome</keyword>
<dbReference type="InterPro" id="IPR012292">
    <property type="entry name" value="Globin/Proto"/>
</dbReference>
<dbReference type="Proteomes" id="UP000179786">
    <property type="component" value="Unassembled WGS sequence"/>
</dbReference>
<sequence length="159" mass="18442">MSISPYQYQLLTQSFATLQPNFHCFCVSLRTQLNRYDVQLKLPNNNEHIINIEQRACKFIQEALYLLPQQEQLANFIQLHAPRFMLLNPSERDITVLCNAMITTLQLHLGAQFTLALRNAWRKVLHIFANIIRSAIFGSSNVVCLHEFKLQKQQQASTI</sequence>